<keyword evidence="1 5" id="KW-1003">Cell membrane</keyword>
<evidence type="ECO:0000313" key="7">
    <source>
        <dbReference type="Proteomes" id="UP001232973"/>
    </source>
</evidence>
<dbReference type="Pfam" id="PF04284">
    <property type="entry name" value="DUF441"/>
    <property type="match status" value="1"/>
</dbReference>
<feature type="transmembrane region" description="Helical" evidence="5">
    <location>
        <begin position="108"/>
        <end position="126"/>
    </location>
</feature>
<reference evidence="6 7" key="1">
    <citation type="submission" date="2023-07" db="EMBL/GenBank/DDBJ databases">
        <title>Genomic Encyclopedia of Type Strains, Phase IV (KMG-IV): sequencing the most valuable type-strain genomes for metagenomic binning, comparative biology and taxonomic classification.</title>
        <authorList>
            <person name="Goeker M."/>
        </authorList>
    </citation>
    <scope>NUCLEOTIDE SEQUENCE [LARGE SCALE GENOMIC DNA]</scope>
    <source>
        <strain evidence="6 7">DSM 4006</strain>
    </source>
</reference>
<evidence type="ECO:0000256" key="5">
    <source>
        <dbReference type="HAMAP-Rule" id="MF_01874"/>
    </source>
</evidence>
<dbReference type="InterPro" id="IPR007382">
    <property type="entry name" value="UPF0756_TM"/>
</dbReference>
<organism evidence="6 7">
    <name type="scientific">Alicyclobacillus cycloheptanicus</name>
    <dbReference type="NCBI Taxonomy" id="1457"/>
    <lineage>
        <taxon>Bacteria</taxon>
        <taxon>Bacillati</taxon>
        <taxon>Bacillota</taxon>
        <taxon>Bacilli</taxon>
        <taxon>Bacillales</taxon>
        <taxon>Alicyclobacillaceae</taxon>
        <taxon>Alicyclobacillus</taxon>
    </lineage>
</organism>
<dbReference type="PANTHER" id="PTHR38452">
    <property type="entry name" value="UPF0756 MEMBRANE PROTEIN YEAL"/>
    <property type="match status" value="1"/>
</dbReference>
<keyword evidence="3 5" id="KW-1133">Transmembrane helix</keyword>
<dbReference type="EMBL" id="JAUSTP010000001">
    <property type="protein sequence ID" value="MDQ0188474.1"/>
    <property type="molecule type" value="Genomic_DNA"/>
</dbReference>
<feature type="transmembrane region" description="Helical" evidence="5">
    <location>
        <begin position="132"/>
        <end position="150"/>
    </location>
</feature>
<proteinExistence type="inferred from homology"/>
<evidence type="ECO:0000256" key="3">
    <source>
        <dbReference type="ARBA" id="ARBA00022989"/>
    </source>
</evidence>
<keyword evidence="2 5" id="KW-0812">Transmembrane</keyword>
<name>A0ABT9XDU6_9BACL</name>
<feature type="transmembrane region" description="Helical" evidence="5">
    <location>
        <begin position="54"/>
        <end position="72"/>
    </location>
</feature>
<comment type="similarity">
    <text evidence="5">Belongs to the UPF0756 family.</text>
</comment>
<dbReference type="PANTHER" id="PTHR38452:SF1">
    <property type="entry name" value="UPF0756 MEMBRANE PROTEIN YEAL"/>
    <property type="match status" value="1"/>
</dbReference>
<dbReference type="HAMAP" id="MF_01874">
    <property type="entry name" value="UPF0756"/>
    <property type="match status" value="1"/>
</dbReference>
<evidence type="ECO:0000313" key="6">
    <source>
        <dbReference type="EMBL" id="MDQ0188474.1"/>
    </source>
</evidence>
<evidence type="ECO:0000256" key="1">
    <source>
        <dbReference type="ARBA" id="ARBA00022475"/>
    </source>
</evidence>
<feature type="transmembrane region" description="Helical" evidence="5">
    <location>
        <begin position="78"/>
        <end position="96"/>
    </location>
</feature>
<feature type="transmembrane region" description="Helical" evidence="5">
    <location>
        <begin position="6"/>
        <end position="33"/>
    </location>
</feature>
<comment type="subcellular location">
    <subcellularLocation>
        <location evidence="5">Cell membrane</location>
        <topology evidence="5">Multi-pass membrane protein</topology>
    </subcellularLocation>
</comment>
<gene>
    <name evidence="6" type="ORF">J2S03_000278</name>
</gene>
<evidence type="ECO:0000256" key="4">
    <source>
        <dbReference type="ARBA" id="ARBA00023136"/>
    </source>
</evidence>
<keyword evidence="4 5" id="KW-0472">Membrane</keyword>
<comment type="caution">
    <text evidence="6">The sequence shown here is derived from an EMBL/GenBank/DDBJ whole genome shotgun (WGS) entry which is preliminary data.</text>
</comment>
<dbReference type="Proteomes" id="UP001232973">
    <property type="component" value="Unassembled WGS sequence"/>
</dbReference>
<evidence type="ECO:0000256" key="2">
    <source>
        <dbReference type="ARBA" id="ARBA00022692"/>
    </source>
</evidence>
<keyword evidence="7" id="KW-1185">Reference proteome</keyword>
<accession>A0ABT9XDU6</accession>
<sequence>MQTPDLFLIIFIVLGAVCRVNLVSVAASILLVVRMLHFNRYLPLLERRSLELGLLFLMISILVPLAMGKLSARDMAHTVFSVAGLLTIAGGVVATMMNAKGLALLQAYPSLLLCVVLGTVLGIVLFRGMPVGPLMAAALAAAALSVYGWFKG</sequence>
<dbReference type="RefSeq" id="WP_274455876.1">
    <property type="nucleotide sequence ID" value="NZ_CP067097.1"/>
</dbReference>
<protein>
    <recommendedName>
        <fullName evidence="5">UPF0756 membrane protein J2S03_000278</fullName>
    </recommendedName>
</protein>